<feature type="transmembrane region" description="Helical" evidence="11">
    <location>
        <begin position="62"/>
        <end position="81"/>
    </location>
</feature>
<dbReference type="eggNOG" id="COG1368">
    <property type="taxonomic scope" value="Bacteria"/>
</dbReference>
<gene>
    <name evidence="13" type="ORF">SAMN04487885_1248</name>
</gene>
<dbReference type="Gene3D" id="3.30.1120.170">
    <property type="match status" value="1"/>
</dbReference>
<comment type="similarity">
    <text evidence="3">Belongs to the LTA synthase family.</text>
</comment>
<dbReference type="InterPro" id="IPR000917">
    <property type="entry name" value="Sulfatase_N"/>
</dbReference>
<evidence type="ECO:0000256" key="4">
    <source>
        <dbReference type="ARBA" id="ARBA00022475"/>
    </source>
</evidence>
<dbReference type="InterPro" id="IPR017850">
    <property type="entry name" value="Alkaline_phosphatase_core_sf"/>
</dbReference>
<feature type="binding site" evidence="9">
    <location>
        <position position="431"/>
    </location>
    <ligand>
        <name>substrate</name>
    </ligand>
</feature>
<evidence type="ECO:0000256" key="2">
    <source>
        <dbReference type="ARBA" id="ARBA00004936"/>
    </source>
</evidence>
<evidence type="ECO:0000256" key="5">
    <source>
        <dbReference type="ARBA" id="ARBA00022692"/>
    </source>
</evidence>
<dbReference type="Pfam" id="PF00884">
    <property type="entry name" value="Sulfatase"/>
    <property type="match status" value="1"/>
</dbReference>
<feature type="binding site" evidence="10">
    <location>
        <position position="492"/>
    </location>
    <ligand>
        <name>Mn(2+)</name>
        <dbReference type="ChEBI" id="CHEBI:29035"/>
    </ligand>
</feature>
<dbReference type="InterPro" id="IPR050448">
    <property type="entry name" value="OpgB/LTA_synthase_biosynth"/>
</dbReference>
<keyword evidence="7 11" id="KW-0472">Membrane</keyword>
<evidence type="ECO:0000256" key="8">
    <source>
        <dbReference type="PIRSR" id="PIRSR005091-1"/>
    </source>
</evidence>
<dbReference type="STRING" id="1529.SAMN04487885_1248"/>
<sequence length="617" mass="71157">MDIKQFAKDKVSTIDKTFIMRTILFVIVTVGLLLKSFIFLGFTLNENIYSLNFSLGYNEGTYFYKYYLAFILAFLSFYFLFKNRGKLRFLFIMDIFLTLIIAVDLWYYRGFRTVPSLIIVKQTANLDNLTSSTLSMMSPLDILLFIDIILFILLWIKLKPVYKEAKRSVSLFILTFVISVGFIAYVPFVTNVLKKDHSKSYIYGMYDPNDTTVYFSPIGYHVFNAYQVYRDSKPLDLKAEEVNEIKEWYNYKNENLPDNEYKGKFAGKNLVVLQVESLESFVIGEKVNGEEITPNLNKLLSNSIYYPHIKEQVNEGTSSDSDLMVNASVFPLRQGSTFFSYPVTTYNSMPKLLKELGYENLAIHPDKGPFWNWMEGLKGVGFDNLIDYYSFDDDESIGLGISDRTYLKQIVPKLADLKEPFYSFMVTLTSHGPFDLPAEYREMKLPDEIENNILGDYFQSIHYTDEQIGMFVDLLDQEGLLDNTVIAITGDHTGIHKYYTDKLATLNNPKQSWMDITWDIPLMIYDKNSDSGKTFDTIGGQIDTMPTLAYLMGIDENKYINSAMGRNLLNTKKSFAVLTNRTVLGDVSEEDKEHAIKGLDLADKIIKSNYFEKYYKK</sequence>
<feature type="transmembrane region" description="Helical" evidence="11">
    <location>
        <begin position="88"/>
        <end position="108"/>
    </location>
</feature>
<dbReference type="SUPFAM" id="SSF53649">
    <property type="entry name" value="Alkaline phosphatase-like"/>
    <property type="match status" value="1"/>
</dbReference>
<protein>
    <submittedName>
        <fullName evidence="13">Uncharacterized sulfatase</fullName>
    </submittedName>
</protein>
<dbReference type="RefSeq" id="WP_074846209.1">
    <property type="nucleotide sequence ID" value="NZ_FOOE01000024.1"/>
</dbReference>
<dbReference type="PANTHER" id="PTHR47371">
    <property type="entry name" value="LIPOTEICHOIC ACID SYNTHASE"/>
    <property type="match status" value="1"/>
</dbReference>
<evidence type="ECO:0000256" key="11">
    <source>
        <dbReference type="SAM" id="Phobius"/>
    </source>
</evidence>
<accession>A0A1I2NZM1</accession>
<evidence type="ECO:0000313" key="14">
    <source>
        <dbReference type="Proteomes" id="UP000182135"/>
    </source>
</evidence>
<dbReference type="OrthoDB" id="5901192at2"/>
<keyword evidence="14" id="KW-1185">Reference proteome</keyword>
<feature type="binding site" evidence="10">
    <location>
        <position position="491"/>
    </location>
    <ligand>
        <name>Mn(2+)</name>
        <dbReference type="ChEBI" id="CHEBI:29035"/>
    </ligand>
</feature>
<keyword evidence="5 11" id="KW-0812">Transmembrane</keyword>
<feature type="binding site" evidence="10">
    <location>
        <position position="276"/>
    </location>
    <ligand>
        <name>Mn(2+)</name>
        <dbReference type="ChEBI" id="CHEBI:29035"/>
    </ligand>
</feature>
<evidence type="ECO:0000313" key="13">
    <source>
        <dbReference type="EMBL" id="SFG07057.1"/>
    </source>
</evidence>
<dbReference type="EMBL" id="FOOE01000024">
    <property type="protein sequence ID" value="SFG07057.1"/>
    <property type="molecule type" value="Genomic_DNA"/>
</dbReference>
<feature type="transmembrane region" description="Helical" evidence="11">
    <location>
        <begin position="136"/>
        <end position="156"/>
    </location>
</feature>
<feature type="domain" description="Sulfatase N-terminal" evidence="12">
    <location>
        <begin position="268"/>
        <end position="554"/>
    </location>
</feature>
<dbReference type="PIRSF" id="PIRSF005091">
    <property type="entry name" value="Mmb_sulf_HI1246"/>
    <property type="match status" value="1"/>
</dbReference>
<keyword evidence="4" id="KW-1003">Cell membrane</keyword>
<dbReference type="CDD" id="cd16015">
    <property type="entry name" value="LTA_synthase"/>
    <property type="match status" value="1"/>
</dbReference>
<proteinExistence type="inferred from homology"/>
<dbReference type="Gene3D" id="3.40.720.10">
    <property type="entry name" value="Alkaline Phosphatase, subunit A"/>
    <property type="match status" value="1"/>
</dbReference>
<feature type="transmembrane region" description="Helical" evidence="11">
    <location>
        <begin position="21"/>
        <end position="42"/>
    </location>
</feature>
<comment type="subcellular location">
    <subcellularLocation>
        <location evidence="1">Cell membrane</location>
        <topology evidence="1">Multi-pass membrane protein</topology>
    </subcellularLocation>
</comment>
<dbReference type="GO" id="GO:0046872">
    <property type="term" value="F:metal ion binding"/>
    <property type="evidence" value="ECO:0007669"/>
    <property type="project" value="UniProtKB-KW"/>
</dbReference>
<reference evidence="13 14" key="1">
    <citation type="submission" date="2016-10" db="EMBL/GenBank/DDBJ databases">
        <authorList>
            <person name="de Groot N.N."/>
        </authorList>
    </citation>
    <scope>NUCLEOTIDE SEQUENCE [LARGE SCALE GENOMIC DNA]</scope>
    <source>
        <strain evidence="13 14">NLAE-zl-G419</strain>
    </source>
</reference>
<evidence type="ECO:0000256" key="3">
    <source>
        <dbReference type="ARBA" id="ARBA00009983"/>
    </source>
</evidence>
<dbReference type="GO" id="GO:0005886">
    <property type="term" value="C:plasma membrane"/>
    <property type="evidence" value="ECO:0007669"/>
    <property type="project" value="UniProtKB-SubCell"/>
</dbReference>
<dbReference type="PANTHER" id="PTHR47371:SF3">
    <property type="entry name" value="PHOSPHOGLYCEROL TRANSFERASE I"/>
    <property type="match status" value="1"/>
</dbReference>
<evidence type="ECO:0000256" key="7">
    <source>
        <dbReference type="ARBA" id="ARBA00023136"/>
    </source>
</evidence>
<keyword evidence="9" id="KW-0464">Manganese</keyword>
<feature type="active site" evidence="8">
    <location>
        <position position="318"/>
    </location>
</feature>
<name>A0A1I2NZM1_9CLOT</name>
<keyword evidence="6 11" id="KW-1133">Transmembrane helix</keyword>
<keyword evidence="9" id="KW-0479">Metal-binding</keyword>
<evidence type="ECO:0000259" key="12">
    <source>
        <dbReference type="Pfam" id="PF00884"/>
    </source>
</evidence>
<evidence type="ECO:0000256" key="10">
    <source>
        <dbReference type="PIRSR" id="PIRSR005091-3"/>
    </source>
</evidence>
<evidence type="ECO:0000256" key="9">
    <source>
        <dbReference type="PIRSR" id="PIRSR005091-2"/>
    </source>
</evidence>
<feature type="transmembrane region" description="Helical" evidence="11">
    <location>
        <begin position="168"/>
        <end position="188"/>
    </location>
</feature>
<dbReference type="AlphaFoldDB" id="A0A1I2NZM1"/>
<evidence type="ECO:0000256" key="1">
    <source>
        <dbReference type="ARBA" id="ARBA00004651"/>
    </source>
</evidence>
<comment type="pathway">
    <text evidence="2">Cell wall biogenesis; lipoteichoic acid biosynthesis.</text>
</comment>
<evidence type="ECO:0000256" key="6">
    <source>
        <dbReference type="ARBA" id="ARBA00022989"/>
    </source>
</evidence>
<dbReference type="InterPro" id="IPR012160">
    <property type="entry name" value="LtaS-like"/>
</dbReference>
<organism evidence="13 14">
    <name type="scientific">Clostridium cadaveris</name>
    <dbReference type="NCBI Taxonomy" id="1529"/>
    <lineage>
        <taxon>Bacteria</taxon>
        <taxon>Bacillati</taxon>
        <taxon>Bacillota</taxon>
        <taxon>Clostridia</taxon>
        <taxon>Eubacteriales</taxon>
        <taxon>Clostridiaceae</taxon>
        <taxon>Clostridium</taxon>
    </lineage>
</organism>
<dbReference type="Proteomes" id="UP000182135">
    <property type="component" value="Unassembled WGS sequence"/>
</dbReference>